<dbReference type="Gene3D" id="3.40.640.10">
    <property type="entry name" value="Type I PLP-dependent aspartate aminotransferase-like (Major domain)"/>
    <property type="match status" value="1"/>
</dbReference>
<comment type="catalytic activity">
    <reaction evidence="1 11">
        <text>(6R)-5,10-methylene-5,6,7,8-tetrahydrofolate + glycine + H2O = (6S)-5,6,7,8-tetrahydrofolate + L-serine</text>
        <dbReference type="Rhea" id="RHEA:15481"/>
        <dbReference type="ChEBI" id="CHEBI:15377"/>
        <dbReference type="ChEBI" id="CHEBI:15636"/>
        <dbReference type="ChEBI" id="CHEBI:33384"/>
        <dbReference type="ChEBI" id="CHEBI:57305"/>
        <dbReference type="ChEBI" id="CHEBI:57453"/>
        <dbReference type="EC" id="2.1.2.1"/>
    </reaction>
</comment>
<dbReference type="GO" id="GO:0030170">
    <property type="term" value="F:pyridoxal phosphate binding"/>
    <property type="evidence" value="ECO:0007669"/>
    <property type="project" value="UniProtKB-UniRule"/>
</dbReference>
<dbReference type="SUPFAM" id="SSF53383">
    <property type="entry name" value="PLP-dependent transferases"/>
    <property type="match status" value="1"/>
</dbReference>
<dbReference type="GO" id="GO:0005829">
    <property type="term" value="C:cytosol"/>
    <property type="evidence" value="ECO:0007669"/>
    <property type="project" value="TreeGrafter"/>
</dbReference>
<dbReference type="InterPro" id="IPR049943">
    <property type="entry name" value="Ser_HO-MeTrfase-like"/>
</dbReference>
<dbReference type="InterPro" id="IPR015422">
    <property type="entry name" value="PyrdxlP-dep_Trfase_small"/>
</dbReference>
<dbReference type="InterPro" id="IPR019798">
    <property type="entry name" value="Ser_HO-MeTrfase_PLP_BS"/>
</dbReference>
<feature type="modified residue" description="N6-(pyridoxal phosphate)lysine" evidence="11 12">
    <location>
        <position position="221"/>
    </location>
</feature>
<dbReference type="AlphaFoldDB" id="A0A7C5P7N3"/>
<comment type="cofactor">
    <cofactor evidence="2 11 12">
        <name>pyridoxal 5'-phosphate</name>
        <dbReference type="ChEBI" id="CHEBI:597326"/>
    </cofactor>
</comment>
<dbReference type="EMBL" id="DRUY01000076">
    <property type="protein sequence ID" value="HHI65345.1"/>
    <property type="molecule type" value="Genomic_DNA"/>
</dbReference>
<feature type="binding site" evidence="11">
    <location>
        <begin position="116"/>
        <end position="118"/>
    </location>
    <ligand>
        <name>(6S)-5,6,7,8-tetrahydrofolate</name>
        <dbReference type="ChEBI" id="CHEBI:57453"/>
    </ligand>
</feature>
<evidence type="ECO:0000259" key="13">
    <source>
        <dbReference type="Pfam" id="PF00464"/>
    </source>
</evidence>
<feature type="domain" description="Serine hydroxymethyltransferase-like" evidence="13">
    <location>
        <begin position="2"/>
        <end position="374"/>
    </location>
</feature>
<evidence type="ECO:0000256" key="8">
    <source>
        <dbReference type="ARBA" id="ARBA00022605"/>
    </source>
</evidence>
<dbReference type="FunFam" id="3.40.640.10:FF:000001">
    <property type="entry name" value="Serine hydroxymethyltransferase"/>
    <property type="match status" value="1"/>
</dbReference>
<sequence length="410" mass="45028">MTDEEVFKAVMCEVARQRNGLELIASENFTSVAVLEAMGTVLTNKYAEGLPGKRYYGGCECVDVVEELARERVKKLFGAEHANVQPHSGTQANLAVYFALLNPGDTYMGMRLDQGGHLSHGSAVTVSGKWFNVIHYGVRKDTETIDYDEVLDLARKNKPKLIVAGASAYPRIIDFEKFSQIAKEVGAFLMVDMAHIAGLVATGFHPSPVPYADVVTSTTHKTLRGPRSGFILCKEEFKDKIDKSVFPGNQGGPLMHIIAAKAVAFKEAMTPGFKKYGEQIVKNAKALAKTLNSRGLRLVSGGTDNHLILIDMRASNISGKDAEALFAKIGITVNKNSIPFDPEPPWKASGIRIGTPALTTRGMKEEQMVEIGNIMSDAIDFRDNEQKLEELKKRVSDLCMQFPLYPELDK</sequence>
<comment type="function">
    <text evidence="11">Catalyzes the reversible interconversion of serine and glycine with tetrahydrofolate (THF) serving as the one-carbon carrier. This reaction serves as the major source of one-carbon groups required for the biosynthesis of purines, thymidylate, methionine, and other important biomolecules. Also exhibits THF-independent aldolase activity toward beta-hydroxyamino acids, producing glycine and aldehydes, via a retro-aldol mechanism.</text>
</comment>
<dbReference type="GO" id="GO:0008168">
    <property type="term" value="F:methyltransferase activity"/>
    <property type="evidence" value="ECO:0007669"/>
    <property type="project" value="UniProtKB-KW"/>
</dbReference>
<comment type="pathway">
    <text evidence="11">Amino-acid biosynthesis; glycine biosynthesis; glycine from L-serine: step 1/1.</text>
</comment>
<evidence type="ECO:0000256" key="10">
    <source>
        <dbReference type="ARBA" id="ARBA00022898"/>
    </source>
</evidence>
<evidence type="ECO:0000256" key="2">
    <source>
        <dbReference type="ARBA" id="ARBA00001933"/>
    </source>
</evidence>
<evidence type="ECO:0000256" key="6">
    <source>
        <dbReference type="ARBA" id="ARBA00022490"/>
    </source>
</evidence>
<feature type="binding site" evidence="11">
    <location>
        <position position="112"/>
    </location>
    <ligand>
        <name>(6S)-5,6,7,8-tetrahydrofolate</name>
        <dbReference type="ChEBI" id="CHEBI:57453"/>
    </ligand>
</feature>
<dbReference type="UniPathway" id="UPA00193"/>
<dbReference type="InterPro" id="IPR001085">
    <property type="entry name" value="Ser_HO-MeTrfase"/>
</dbReference>
<dbReference type="UniPathway" id="UPA00288">
    <property type="reaction ID" value="UER01023"/>
</dbReference>
<evidence type="ECO:0000256" key="1">
    <source>
        <dbReference type="ARBA" id="ARBA00001528"/>
    </source>
</evidence>
<protein>
    <recommendedName>
        <fullName evidence="11">Serine hydroxymethyltransferase</fullName>
        <shortName evidence="11">SHMT</shortName>
        <shortName evidence="11">Serine methylase</shortName>
        <ecNumber evidence="11">2.1.2.1</ecNumber>
    </recommendedName>
</protein>
<dbReference type="PIRSF" id="PIRSF000412">
    <property type="entry name" value="SHMT"/>
    <property type="match status" value="1"/>
</dbReference>
<comment type="caution">
    <text evidence="14">The sequence shown here is derived from an EMBL/GenBank/DDBJ whole genome shotgun (WGS) entry which is preliminary data.</text>
</comment>
<evidence type="ECO:0000256" key="7">
    <source>
        <dbReference type="ARBA" id="ARBA00022563"/>
    </source>
</evidence>
<dbReference type="GO" id="GO:0032259">
    <property type="term" value="P:methylation"/>
    <property type="evidence" value="ECO:0007669"/>
    <property type="project" value="UniProtKB-KW"/>
</dbReference>
<keyword evidence="7 11" id="KW-0554">One-carbon metabolism</keyword>
<keyword evidence="9 11" id="KW-0808">Transferase</keyword>
<dbReference type="PANTHER" id="PTHR11680">
    <property type="entry name" value="SERINE HYDROXYMETHYLTRANSFERASE"/>
    <property type="match status" value="1"/>
</dbReference>
<dbReference type="EC" id="2.1.2.1" evidence="11"/>
<evidence type="ECO:0000256" key="9">
    <source>
        <dbReference type="ARBA" id="ARBA00022679"/>
    </source>
</evidence>
<keyword evidence="6 11" id="KW-0963">Cytoplasm</keyword>
<accession>A0A7C5P7N3</accession>
<keyword evidence="10 11" id="KW-0663">Pyridoxal phosphate</keyword>
<dbReference type="GO" id="GO:0004372">
    <property type="term" value="F:glycine hydroxymethyltransferase activity"/>
    <property type="evidence" value="ECO:0007669"/>
    <property type="project" value="UniProtKB-UniRule"/>
</dbReference>
<evidence type="ECO:0000256" key="3">
    <source>
        <dbReference type="ARBA" id="ARBA00004496"/>
    </source>
</evidence>
<dbReference type="GO" id="GO:0019264">
    <property type="term" value="P:glycine biosynthetic process from serine"/>
    <property type="evidence" value="ECO:0007669"/>
    <property type="project" value="UniProtKB-UniRule"/>
</dbReference>
<dbReference type="FunFam" id="3.90.1150.10:FF:000003">
    <property type="entry name" value="Serine hydroxymethyltransferase"/>
    <property type="match status" value="1"/>
</dbReference>
<feature type="binding site" evidence="11">
    <location>
        <position position="235"/>
    </location>
    <ligand>
        <name>(6S)-5,6,7,8-tetrahydrofolate</name>
        <dbReference type="ChEBI" id="CHEBI:57453"/>
    </ligand>
</feature>
<organism evidence="14">
    <name type="scientific">Thermodesulfobium narugense</name>
    <dbReference type="NCBI Taxonomy" id="184064"/>
    <lineage>
        <taxon>Bacteria</taxon>
        <taxon>Pseudomonadati</taxon>
        <taxon>Thermodesulfobiota</taxon>
        <taxon>Thermodesulfobiia</taxon>
        <taxon>Thermodesulfobiales</taxon>
        <taxon>Thermodesulfobiaceae</taxon>
        <taxon>Thermodesulfobium</taxon>
    </lineage>
</organism>
<dbReference type="InterPro" id="IPR039429">
    <property type="entry name" value="SHMT-like_dom"/>
</dbReference>
<comment type="subcellular location">
    <subcellularLocation>
        <location evidence="3 11">Cytoplasm</location>
    </subcellularLocation>
</comment>
<dbReference type="GO" id="GO:0035999">
    <property type="term" value="P:tetrahydrofolate interconversion"/>
    <property type="evidence" value="ECO:0007669"/>
    <property type="project" value="UniProtKB-UniRule"/>
</dbReference>
<dbReference type="PANTHER" id="PTHR11680:SF35">
    <property type="entry name" value="SERINE HYDROXYMETHYLTRANSFERASE 1"/>
    <property type="match status" value="1"/>
</dbReference>
<keyword evidence="14" id="KW-0489">Methyltransferase</keyword>
<name>A0A7C5P7N3_9BACT</name>
<evidence type="ECO:0000256" key="11">
    <source>
        <dbReference type="HAMAP-Rule" id="MF_00051"/>
    </source>
</evidence>
<dbReference type="PROSITE" id="PS00096">
    <property type="entry name" value="SHMT"/>
    <property type="match status" value="1"/>
</dbReference>
<dbReference type="InterPro" id="IPR015424">
    <property type="entry name" value="PyrdxlP-dep_Trfase"/>
</dbReference>
<dbReference type="CDD" id="cd00378">
    <property type="entry name" value="SHMT"/>
    <property type="match status" value="1"/>
</dbReference>
<dbReference type="InterPro" id="IPR015421">
    <property type="entry name" value="PyrdxlP-dep_Trfase_major"/>
</dbReference>
<comment type="caution">
    <text evidence="11">Lacks conserved residue(s) required for the propagation of feature annotation.</text>
</comment>
<comment type="subunit">
    <text evidence="5 11">Homodimer.</text>
</comment>
<dbReference type="HAMAP" id="MF_00051">
    <property type="entry name" value="SHMT"/>
    <property type="match status" value="1"/>
</dbReference>
<reference evidence="14" key="1">
    <citation type="journal article" date="2020" name="mSystems">
        <title>Genome- and Community-Level Interaction Insights into Carbon Utilization and Element Cycling Functions of Hydrothermarchaeota in Hydrothermal Sediment.</title>
        <authorList>
            <person name="Zhou Z."/>
            <person name="Liu Y."/>
            <person name="Xu W."/>
            <person name="Pan J."/>
            <person name="Luo Z.H."/>
            <person name="Li M."/>
        </authorList>
    </citation>
    <scope>NUCLEOTIDE SEQUENCE [LARGE SCALE GENOMIC DNA]</scope>
    <source>
        <strain evidence="14">SpSt-1019</strain>
    </source>
</reference>
<dbReference type="Pfam" id="PF00464">
    <property type="entry name" value="SHMT"/>
    <property type="match status" value="1"/>
</dbReference>
<dbReference type="Gene3D" id="3.90.1150.10">
    <property type="entry name" value="Aspartate Aminotransferase, domain 1"/>
    <property type="match status" value="1"/>
</dbReference>
<evidence type="ECO:0000256" key="4">
    <source>
        <dbReference type="ARBA" id="ARBA00006376"/>
    </source>
</evidence>
<keyword evidence="8 11" id="KW-0028">Amino-acid biosynthesis</keyword>
<dbReference type="NCBIfam" id="NF000586">
    <property type="entry name" value="PRK00011.1"/>
    <property type="match status" value="1"/>
</dbReference>
<comment type="similarity">
    <text evidence="4 11">Belongs to the SHMT family.</text>
</comment>
<proteinExistence type="inferred from homology"/>
<feature type="site" description="Plays an important role in substrate specificity" evidence="11">
    <location>
        <position position="220"/>
    </location>
</feature>
<gene>
    <name evidence="11" type="primary">glyA</name>
    <name evidence="14" type="ORF">ENL70_02195</name>
</gene>
<evidence type="ECO:0000313" key="14">
    <source>
        <dbReference type="EMBL" id="HHI65345.1"/>
    </source>
</evidence>
<evidence type="ECO:0000256" key="12">
    <source>
        <dbReference type="PIRSR" id="PIRSR000412-50"/>
    </source>
</evidence>
<comment type="pathway">
    <text evidence="11">One-carbon metabolism; tetrahydrofolate interconversion.</text>
</comment>
<evidence type="ECO:0000256" key="5">
    <source>
        <dbReference type="ARBA" id="ARBA00011738"/>
    </source>
</evidence>